<accession>M2WLK9</accession>
<protein>
    <submittedName>
        <fullName evidence="1">Uncharacterized protein</fullName>
    </submittedName>
</protein>
<dbReference type="Proteomes" id="UP000016933">
    <property type="component" value="Unassembled WGS sequence"/>
</dbReference>
<reference evidence="2" key="1">
    <citation type="journal article" date="2012" name="PLoS Genet.">
        <title>The genomes of the fungal plant pathogens Cladosporium fulvum and Dothistroma septosporum reveal adaptation to different hosts and lifestyles but also signatures of common ancestry.</title>
        <authorList>
            <person name="de Wit P.J.G.M."/>
            <person name="van der Burgt A."/>
            <person name="Oekmen B."/>
            <person name="Stergiopoulos I."/>
            <person name="Abd-Elsalam K.A."/>
            <person name="Aerts A.L."/>
            <person name="Bahkali A.H."/>
            <person name="Beenen H.G."/>
            <person name="Chettri P."/>
            <person name="Cox M.P."/>
            <person name="Datema E."/>
            <person name="de Vries R.P."/>
            <person name="Dhillon B."/>
            <person name="Ganley A.R."/>
            <person name="Griffiths S.A."/>
            <person name="Guo Y."/>
            <person name="Hamelin R.C."/>
            <person name="Henrissat B."/>
            <person name="Kabir M.S."/>
            <person name="Jashni M.K."/>
            <person name="Kema G."/>
            <person name="Klaubauf S."/>
            <person name="Lapidus A."/>
            <person name="Levasseur A."/>
            <person name="Lindquist E."/>
            <person name="Mehrabi R."/>
            <person name="Ohm R.A."/>
            <person name="Owen T.J."/>
            <person name="Salamov A."/>
            <person name="Schwelm A."/>
            <person name="Schijlen E."/>
            <person name="Sun H."/>
            <person name="van den Burg H.A."/>
            <person name="van Ham R.C.H.J."/>
            <person name="Zhang S."/>
            <person name="Goodwin S.B."/>
            <person name="Grigoriev I.V."/>
            <person name="Collemare J."/>
            <person name="Bradshaw R.E."/>
        </authorList>
    </citation>
    <scope>NUCLEOTIDE SEQUENCE [LARGE SCALE GENOMIC DNA]</scope>
    <source>
        <strain evidence="2">NZE10 / CBS 128990</strain>
    </source>
</reference>
<evidence type="ECO:0000313" key="1">
    <source>
        <dbReference type="EMBL" id="EME42898.1"/>
    </source>
</evidence>
<sequence length="70" mass="7622">MPYIMDSAKPKKTSTAAAVDQWIRTAPGSDYYNTLDVPRSLAIESYEDKKRKVDALYAAAAGVEGPSPSR</sequence>
<reference evidence="1 2" key="2">
    <citation type="journal article" date="2012" name="PLoS Pathog.">
        <title>Diverse lifestyles and strategies of plant pathogenesis encoded in the genomes of eighteen Dothideomycetes fungi.</title>
        <authorList>
            <person name="Ohm R.A."/>
            <person name="Feau N."/>
            <person name="Henrissat B."/>
            <person name="Schoch C.L."/>
            <person name="Horwitz B.A."/>
            <person name="Barry K.W."/>
            <person name="Condon B.J."/>
            <person name="Copeland A.C."/>
            <person name="Dhillon B."/>
            <person name="Glaser F."/>
            <person name="Hesse C.N."/>
            <person name="Kosti I."/>
            <person name="LaButti K."/>
            <person name="Lindquist E.A."/>
            <person name="Lucas S."/>
            <person name="Salamov A.A."/>
            <person name="Bradshaw R.E."/>
            <person name="Ciuffetti L."/>
            <person name="Hamelin R.C."/>
            <person name="Kema G.H.J."/>
            <person name="Lawrence C."/>
            <person name="Scott J.A."/>
            <person name="Spatafora J.W."/>
            <person name="Turgeon B.G."/>
            <person name="de Wit P.J.G.M."/>
            <person name="Zhong S."/>
            <person name="Goodwin S.B."/>
            <person name="Grigoriev I.V."/>
        </authorList>
    </citation>
    <scope>NUCLEOTIDE SEQUENCE [LARGE SCALE GENOMIC DNA]</scope>
    <source>
        <strain evidence="2">NZE10 / CBS 128990</strain>
    </source>
</reference>
<proteinExistence type="predicted"/>
<gene>
    <name evidence="1" type="ORF">DOTSEDRAFT_24904</name>
</gene>
<dbReference type="EMBL" id="KB446540">
    <property type="protein sequence ID" value="EME42898.1"/>
    <property type="molecule type" value="Genomic_DNA"/>
</dbReference>
<keyword evidence="2" id="KW-1185">Reference proteome</keyword>
<name>M2WLK9_DOTSN</name>
<dbReference type="HOGENOM" id="CLU_2757755_0_0_1"/>
<evidence type="ECO:0000313" key="2">
    <source>
        <dbReference type="Proteomes" id="UP000016933"/>
    </source>
</evidence>
<dbReference type="AlphaFoldDB" id="M2WLK9"/>
<organism evidence="1 2">
    <name type="scientific">Dothistroma septosporum (strain NZE10 / CBS 128990)</name>
    <name type="common">Red band needle blight fungus</name>
    <name type="synonym">Mycosphaerella pini</name>
    <dbReference type="NCBI Taxonomy" id="675120"/>
    <lineage>
        <taxon>Eukaryota</taxon>
        <taxon>Fungi</taxon>
        <taxon>Dikarya</taxon>
        <taxon>Ascomycota</taxon>
        <taxon>Pezizomycotina</taxon>
        <taxon>Dothideomycetes</taxon>
        <taxon>Dothideomycetidae</taxon>
        <taxon>Mycosphaerellales</taxon>
        <taxon>Mycosphaerellaceae</taxon>
        <taxon>Dothistroma</taxon>
    </lineage>
</organism>